<dbReference type="Pfam" id="PF01098">
    <property type="entry name" value="FTSW_RODA_SPOVE"/>
    <property type="match status" value="1"/>
</dbReference>
<sequence>TIHGAQRWLNFAGLSIQASEVAKLLVIVVLAKYLADRQLEIGELRTFLGSLAIVAVPTALVFLEPDLGTAIIFGAAWLGMVAVAGVRPQHILAFLATLTLSTPFVVVGLMGDYQRERIATFLNPALDPLGGGFNMIQAEISIGSGGIFGKGLTEGTQTQLDYLQTPTRDYIFSVLGEELGLVGALVLFALFAFLLFRGLRTASLARDPFGRLIATGIVIMILFQVFINVGVNIRLLPVTGIPLPFVSEGGSSILMLFVALGLLESILLR</sequence>
<feature type="transmembrane region" description="Helical" evidence="6">
    <location>
        <begin position="91"/>
        <end position="111"/>
    </location>
</feature>
<dbReference type="GO" id="GO:0032153">
    <property type="term" value="C:cell division site"/>
    <property type="evidence" value="ECO:0007669"/>
    <property type="project" value="TreeGrafter"/>
</dbReference>
<dbReference type="GO" id="GO:0015648">
    <property type="term" value="F:lipid-linked peptidoglycan transporter activity"/>
    <property type="evidence" value="ECO:0007669"/>
    <property type="project" value="TreeGrafter"/>
</dbReference>
<feature type="transmembrane region" description="Helical" evidence="6">
    <location>
        <begin position="249"/>
        <end position="268"/>
    </location>
</feature>
<comment type="caution">
    <text evidence="7">The sequence shown here is derived from an EMBL/GenBank/DDBJ whole genome shotgun (WGS) entry which is preliminary data.</text>
</comment>
<dbReference type="InterPro" id="IPR001182">
    <property type="entry name" value="FtsW/RodA"/>
</dbReference>
<feature type="transmembrane region" description="Helical" evidence="6">
    <location>
        <begin position="170"/>
        <end position="196"/>
    </location>
</feature>
<feature type="non-terminal residue" evidence="7">
    <location>
        <position position="269"/>
    </location>
</feature>
<reference evidence="7" key="1">
    <citation type="journal article" date="2014" name="Front. Microbiol.">
        <title>High frequency of phylogenetically diverse reductive dehalogenase-homologous genes in deep subseafloor sedimentary metagenomes.</title>
        <authorList>
            <person name="Kawai M."/>
            <person name="Futagami T."/>
            <person name="Toyoda A."/>
            <person name="Takaki Y."/>
            <person name="Nishi S."/>
            <person name="Hori S."/>
            <person name="Arai W."/>
            <person name="Tsubouchi T."/>
            <person name="Morono Y."/>
            <person name="Uchiyama I."/>
            <person name="Ito T."/>
            <person name="Fujiyama A."/>
            <person name="Inagaki F."/>
            <person name="Takami H."/>
        </authorList>
    </citation>
    <scope>NUCLEOTIDE SEQUENCE</scope>
    <source>
        <strain evidence="7">Expedition CK06-06</strain>
    </source>
</reference>
<dbReference type="GO" id="GO:0051301">
    <property type="term" value="P:cell division"/>
    <property type="evidence" value="ECO:0007669"/>
    <property type="project" value="InterPro"/>
</dbReference>
<evidence type="ECO:0000256" key="6">
    <source>
        <dbReference type="SAM" id="Phobius"/>
    </source>
</evidence>
<feature type="transmembrane region" description="Helical" evidence="6">
    <location>
        <begin position="69"/>
        <end position="86"/>
    </location>
</feature>
<evidence type="ECO:0000256" key="1">
    <source>
        <dbReference type="ARBA" id="ARBA00004141"/>
    </source>
</evidence>
<protein>
    <recommendedName>
        <fullName evidence="8">Rod shape-determining protein RodA</fullName>
    </recommendedName>
</protein>
<evidence type="ECO:0000256" key="2">
    <source>
        <dbReference type="ARBA" id="ARBA00022692"/>
    </source>
</evidence>
<dbReference type="GO" id="GO:0008360">
    <property type="term" value="P:regulation of cell shape"/>
    <property type="evidence" value="ECO:0007669"/>
    <property type="project" value="UniProtKB-KW"/>
</dbReference>
<dbReference type="GO" id="GO:0005886">
    <property type="term" value="C:plasma membrane"/>
    <property type="evidence" value="ECO:0007669"/>
    <property type="project" value="TreeGrafter"/>
</dbReference>
<feature type="transmembrane region" description="Helical" evidence="6">
    <location>
        <begin position="46"/>
        <end position="63"/>
    </location>
</feature>
<evidence type="ECO:0000256" key="5">
    <source>
        <dbReference type="ARBA" id="ARBA00023136"/>
    </source>
</evidence>
<evidence type="ECO:0000313" key="7">
    <source>
        <dbReference type="EMBL" id="GAG05118.1"/>
    </source>
</evidence>
<organism evidence="7">
    <name type="scientific">marine sediment metagenome</name>
    <dbReference type="NCBI Taxonomy" id="412755"/>
    <lineage>
        <taxon>unclassified sequences</taxon>
        <taxon>metagenomes</taxon>
        <taxon>ecological metagenomes</taxon>
    </lineage>
</organism>
<evidence type="ECO:0000256" key="4">
    <source>
        <dbReference type="ARBA" id="ARBA00022989"/>
    </source>
</evidence>
<keyword evidence="2 6" id="KW-0812">Transmembrane</keyword>
<dbReference type="PANTHER" id="PTHR30474">
    <property type="entry name" value="CELL CYCLE PROTEIN"/>
    <property type="match status" value="1"/>
</dbReference>
<evidence type="ECO:0008006" key="8">
    <source>
        <dbReference type="Google" id="ProtNLM"/>
    </source>
</evidence>
<feature type="non-terminal residue" evidence="7">
    <location>
        <position position="1"/>
    </location>
</feature>
<proteinExistence type="predicted"/>
<feature type="transmembrane region" description="Helical" evidence="6">
    <location>
        <begin position="208"/>
        <end position="229"/>
    </location>
</feature>
<name>X0UXT8_9ZZZZ</name>
<evidence type="ECO:0000256" key="3">
    <source>
        <dbReference type="ARBA" id="ARBA00022960"/>
    </source>
</evidence>
<comment type="subcellular location">
    <subcellularLocation>
        <location evidence="1">Membrane</location>
        <topology evidence="1">Multi-pass membrane protein</topology>
    </subcellularLocation>
</comment>
<gene>
    <name evidence="7" type="ORF">S01H1_36517</name>
</gene>
<keyword evidence="5 6" id="KW-0472">Membrane</keyword>
<keyword evidence="4 6" id="KW-1133">Transmembrane helix</keyword>
<dbReference type="EMBL" id="BARS01022883">
    <property type="protein sequence ID" value="GAG05118.1"/>
    <property type="molecule type" value="Genomic_DNA"/>
</dbReference>
<keyword evidence="3" id="KW-0133">Cell shape</keyword>
<accession>X0UXT8</accession>
<dbReference type="AlphaFoldDB" id="X0UXT8"/>